<organism evidence="4 5">
    <name type="scientific">Marinilabilia salmonicolor</name>
    <dbReference type="NCBI Taxonomy" id="989"/>
    <lineage>
        <taxon>Bacteria</taxon>
        <taxon>Pseudomonadati</taxon>
        <taxon>Bacteroidota</taxon>
        <taxon>Bacteroidia</taxon>
        <taxon>Marinilabiliales</taxon>
        <taxon>Marinilabiliaceae</taxon>
        <taxon>Marinilabilia</taxon>
    </lineage>
</organism>
<dbReference type="AlphaFoldDB" id="A0A2T0XQT7"/>
<dbReference type="InterPro" id="IPR030887">
    <property type="entry name" value="Beta-barrel_YaiO"/>
</dbReference>
<dbReference type="RefSeq" id="WP_181256350.1">
    <property type="nucleotide sequence ID" value="NZ_PVTS01000003.1"/>
</dbReference>
<keyword evidence="2" id="KW-0802">TPR repeat</keyword>
<keyword evidence="1" id="KW-0677">Repeat</keyword>
<evidence type="ECO:0000313" key="4">
    <source>
        <dbReference type="EMBL" id="RCW39290.1"/>
    </source>
</evidence>
<name>A0A2T0XQT7_9BACT</name>
<evidence type="ECO:0000256" key="1">
    <source>
        <dbReference type="ARBA" id="ARBA00022737"/>
    </source>
</evidence>
<gene>
    <name evidence="4" type="ORF">DFO77_10158</name>
</gene>
<dbReference type="Pfam" id="PF19413">
    <property type="entry name" value="YaiO"/>
    <property type="match status" value="1"/>
</dbReference>
<dbReference type="SUPFAM" id="SSF48452">
    <property type="entry name" value="TPR-like"/>
    <property type="match status" value="1"/>
</dbReference>
<dbReference type="PANTHER" id="PTHR44943">
    <property type="entry name" value="CELLULOSE SYNTHASE OPERON PROTEIN C"/>
    <property type="match status" value="1"/>
</dbReference>
<evidence type="ECO:0000259" key="3">
    <source>
        <dbReference type="Pfam" id="PF19413"/>
    </source>
</evidence>
<proteinExistence type="predicted"/>
<reference evidence="4 5" key="1">
    <citation type="submission" date="2018-07" db="EMBL/GenBank/DDBJ databases">
        <title>Freshwater and sediment microbial communities from various areas in North America, analyzing microbe dynamics in response to fracking.</title>
        <authorList>
            <person name="Lamendella R."/>
        </authorList>
    </citation>
    <scope>NUCLEOTIDE SEQUENCE [LARGE SCALE GENOMIC DNA]</scope>
    <source>
        <strain evidence="4 5">160A</strain>
    </source>
</reference>
<dbReference type="NCBIfam" id="TIGR04390">
    <property type="entry name" value="OMP_YaiO_dom"/>
    <property type="match status" value="1"/>
</dbReference>
<dbReference type="Gene3D" id="1.25.40.10">
    <property type="entry name" value="Tetratricopeptide repeat domain"/>
    <property type="match status" value="1"/>
</dbReference>
<sequence length="406" mass="46493">MRKSMLILVGLLCLKFVDVSGQSVDSIRQVAWSGNYAEARNLCFEHEDYPENTDLLFLVGQTYYWEENLRRSKEVMNDVLDKNPSHIEAYVVLSSILISEKEMSQAIKIADEGLERADNNEELLYNRALANANLGYLKEAREELDVLLSNNPEHKEAEELRESLRGFKIPGSLGVYQSLQTYNKPYDRFYWVTTVEAPVGDKGLKIIPRFSYGNLQVEDDSFNGSQVGVDVYPLTGLYSYMYLHYAYSGAEIFPEHRAALEWFQTIARGWEFSAGGRYMYRQKNHLFYTASVSKYAGKWMPGIRFFYAPESGNNLTAIASVRKYFNSDNTFLHSFITYGSNPDRMDQQADIAADGEASRIAAGAYAVLKMRGAFYARVLAEYTMEEYIPEKWRNVFLGQIGIEIKF</sequence>
<feature type="domain" description="YaiO beta-barrel" evidence="3">
    <location>
        <begin position="172"/>
        <end position="343"/>
    </location>
</feature>
<keyword evidence="5" id="KW-1185">Reference proteome</keyword>
<protein>
    <submittedName>
        <fullName evidence="4">YaiO family outer membrane protein</fullName>
    </submittedName>
</protein>
<dbReference type="Proteomes" id="UP000252733">
    <property type="component" value="Unassembled WGS sequence"/>
</dbReference>
<evidence type="ECO:0000313" key="5">
    <source>
        <dbReference type="Proteomes" id="UP000252733"/>
    </source>
</evidence>
<dbReference type="InterPro" id="IPR051685">
    <property type="entry name" value="Ycf3/AcsC/BcsC/TPR_MFPF"/>
</dbReference>
<dbReference type="EMBL" id="QPIZ01000001">
    <property type="protein sequence ID" value="RCW39290.1"/>
    <property type="molecule type" value="Genomic_DNA"/>
</dbReference>
<evidence type="ECO:0000256" key="2">
    <source>
        <dbReference type="ARBA" id="ARBA00022803"/>
    </source>
</evidence>
<dbReference type="PANTHER" id="PTHR44943:SF8">
    <property type="entry name" value="TPR REPEAT-CONTAINING PROTEIN MJ0263"/>
    <property type="match status" value="1"/>
</dbReference>
<comment type="caution">
    <text evidence="4">The sequence shown here is derived from an EMBL/GenBank/DDBJ whole genome shotgun (WGS) entry which is preliminary data.</text>
</comment>
<dbReference type="InterPro" id="IPR011990">
    <property type="entry name" value="TPR-like_helical_dom_sf"/>
</dbReference>
<accession>A0A2T0XQT7</accession>